<evidence type="ECO:0000256" key="6">
    <source>
        <dbReference type="ARBA" id="ARBA00025877"/>
    </source>
</evidence>
<dbReference type="Proteomes" id="UP000800092">
    <property type="component" value="Unassembled WGS sequence"/>
</dbReference>
<evidence type="ECO:0000256" key="4">
    <source>
        <dbReference type="ARBA" id="ARBA00023186"/>
    </source>
</evidence>
<protein>
    <recommendedName>
        <fullName evidence="8">Histone chaperone domain-containing protein</fullName>
    </recommendedName>
</protein>
<keyword evidence="10" id="KW-1185">Reference proteome</keyword>
<comment type="function">
    <text evidence="1">Forms a chaperone-bound H2A.Z-H2B complex that acts as a source for SWR1 complex-dependent H2A to H2A.Z histone replacement in chromatin.</text>
</comment>
<evidence type="ECO:0000259" key="8">
    <source>
        <dbReference type="Pfam" id="PF09649"/>
    </source>
</evidence>
<evidence type="ECO:0000256" key="2">
    <source>
        <dbReference type="ARBA" id="ARBA00004123"/>
    </source>
</evidence>
<evidence type="ECO:0000256" key="3">
    <source>
        <dbReference type="ARBA" id="ARBA00008057"/>
    </source>
</evidence>
<feature type="compositionally biased region" description="Basic and acidic residues" evidence="7">
    <location>
        <begin position="44"/>
        <end position="71"/>
    </location>
</feature>
<dbReference type="OrthoDB" id="4357148at2759"/>
<dbReference type="InterPro" id="IPR019098">
    <property type="entry name" value="Histone_chaperone_domain_CHZ"/>
</dbReference>
<organism evidence="9 10">
    <name type="scientific">Viridothelium virens</name>
    <name type="common">Speckled blister lichen</name>
    <name type="synonym">Trypethelium virens</name>
    <dbReference type="NCBI Taxonomy" id="1048519"/>
    <lineage>
        <taxon>Eukaryota</taxon>
        <taxon>Fungi</taxon>
        <taxon>Dikarya</taxon>
        <taxon>Ascomycota</taxon>
        <taxon>Pezizomycotina</taxon>
        <taxon>Dothideomycetes</taxon>
        <taxon>Dothideomycetes incertae sedis</taxon>
        <taxon>Trypetheliales</taxon>
        <taxon>Trypetheliaceae</taxon>
        <taxon>Viridothelium</taxon>
    </lineage>
</organism>
<feature type="domain" description="Histone chaperone" evidence="8">
    <location>
        <begin position="66"/>
        <end position="84"/>
    </location>
</feature>
<feature type="region of interest" description="Disordered" evidence="7">
    <location>
        <begin position="1"/>
        <end position="117"/>
    </location>
</feature>
<reference evidence="9" key="1">
    <citation type="journal article" date="2020" name="Stud. Mycol.">
        <title>101 Dothideomycetes genomes: a test case for predicting lifestyles and emergence of pathogens.</title>
        <authorList>
            <person name="Haridas S."/>
            <person name="Albert R."/>
            <person name="Binder M."/>
            <person name="Bloem J."/>
            <person name="Labutti K."/>
            <person name="Salamov A."/>
            <person name="Andreopoulos B."/>
            <person name="Baker S."/>
            <person name="Barry K."/>
            <person name="Bills G."/>
            <person name="Bluhm B."/>
            <person name="Cannon C."/>
            <person name="Castanera R."/>
            <person name="Culley D."/>
            <person name="Daum C."/>
            <person name="Ezra D."/>
            <person name="Gonzalez J."/>
            <person name="Henrissat B."/>
            <person name="Kuo A."/>
            <person name="Liang C."/>
            <person name="Lipzen A."/>
            <person name="Lutzoni F."/>
            <person name="Magnuson J."/>
            <person name="Mondo S."/>
            <person name="Nolan M."/>
            <person name="Ohm R."/>
            <person name="Pangilinan J."/>
            <person name="Park H.-J."/>
            <person name="Ramirez L."/>
            <person name="Alfaro M."/>
            <person name="Sun H."/>
            <person name="Tritt A."/>
            <person name="Yoshinaga Y."/>
            <person name="Zwiers L.-H."/>
            <person name="Turgeon B."/>
            <person name="Goodwin S."/>
            <person name="Spatafora J."/>
            <person name="Crous P."/>
            <person name="Grigoriev I."/>
        </authorList>
    </citation>
    <scope>NUCLEOTIDE SEQUENCE</scope>
    <source>
        <strain evidence="9">Tuck. ex Michener</strain>
    </source>
</reference>
<dbReference type="EMBL" id="ML991783">
    <property type="protein sequence ID" value="KAF2236754.1"/>
    <property type="molecule type" value="Genomic_DNA"/>
</dbReference>
<proteinExistence type="inferred from homology"/>
<comment type="subcellular location">
    <subcellularLocation>
        <location evidence="2">Nucleus</location>
    </subcellularLocation>
</comment>
<comment type="similarity">
    <text evidence="3">Belongs to the CHZ1 family.</text>
</comment>
<dbReference type="Pfam" id="PF09649">
    <property type="entry name" value="CHZ"/>
    <property type="match status" value="1"/>
</dbReference>
<evidence type="ECO:0000313" key="10">
    <source>
        <dbReference type="Proteomes" id="UP000800092"/>
    </source>
</evidence>
<evidence type="ECO:0000313" key="9">
    <source>
        <dbReference type="EMBL" id="KAF2236754.1"/>
    </source>
</evidence>
<sequence>MSADDQYEQVNDQLSGDVPSGEVADSGYVSRTGQKTGPVPVASDNDRVEDPIDPAKADTDEALAQDDKDAIDQSNIIGSRTRGAAKGSGTYTEPGDEEGLPGPGDTGASAVAGGRGS</sequence>
<comment type="subunit">
    <text evidence="6">Forms a heterotrimer with H2A.Z-H2B, stabilizing the association of the histone dimer. Also, with a lower affinity, forms a heterotrimer with H2A-H2B.</text>
</comment>
<evidence type="ECO:0000256" key="7">
    <source>
        <dbReference type="SAM" id="MobiDB-lite"/>
    </source>
</evidence>
<accession>A0A6A6HF60</accession>
<dbReference type="AlphaFoldDB" id="A0A6A6HF60"/>
<keyword evidence="5" id="KW-0539">Nucleus</keyword>
<evidence type="ECO:0000256" key="1">
    <source>
        <dbReference type="ARBA" id="ARBA00002212"/>
    </source>
</evidence>
<dbReference type="GO" id="GO:0005634">
    <property type="term" value="C:nucleus"/>
    <property type="evidence" value="ECO:0007669"/>
    <property type="project" value="UniProtKB-SubCell"/>
</dbReference>
<gene>
    <name evidence="9" type="ORF">EV356DRAFT_574683</name>
</gene>
<evidence type="ECO:0000256" key="5">
    <source>
        <dbReference type="ARBA" id="ARBA00023242"/>
    </source>
</evidence>
<name>A0A6A6HF60_VIRVR</name>
<keyword evidence="4" id="KW-0143">Chaperone</keyword>